<dbReference type="Proteomes" id="UP000323522">
    <property type="component" value="Plasmid pSna507_unt12"/>
</dbReference>
<evidence type="ECO:0000313" key="2">
    <source>
        <dbReference type="EMBL" id="QEN02804.1"/>
    </source>
</evidence>
<evidence type="ECO:0000313" key="4">
    <source>
        <dbReference type="Proteomes" id="UP001549111"/>
    </source>
</evidence>
<sequence>MDDQDHLRGSLDSYAQGFSVDVRATFERFDLAAAVERLQKARLLYLVTADADLNRSADRIRAMIERMSG</sequence>
<keyword evidence="2" id="KW-0614">Plasmid</keyword>
<dbReference type="AlphaFoldDB" id="A0A5C1Q7T4"/>
<dbReference type="KEGG" id="snn:EWH46_18150"/>
<organism evidence="2 3">
    <name type="scientific">Sphaerotilus sulfidivorans</name>
    <dbReference type="NCBI Taxonomy" id="639200"/>
    <lineage>
        <taxon>Bacteria</taxon>
        <taxon>Pseudomonadati</taxon>
        <taxon>Pseudomonadota</taxon>
        <taxon>Betaproteobacteria</taxon>
        <taxon>Burkholderiales</taxon>
        <taxon>Sphaerotilaceae</taxon>
        <taxon>Sphaerotilus</taxon>
    </lineage>
</organism>
<geneLocation type="plasmid" evidence="3">
    <name>psna507_unt12</name>
</geneLocation>
<dbReference type="EMBL" id="JBEPLS010000023">
    <property type="protein sequence ID" value="MET3605775.1"/>
    <property type="molecule type" value="Genomic_DNA"/>
</dbReference>
<name>A0A5C1Q7T4_9BURK</name>
<reference evidence="2 3" key="1">
    <citation type="submission" date="2019-02" db="EMBL/GenBank/DDBJ databases">
        <title>Complete Genome Sequence and Methylome Analysis of Sphaerotilus natans subsp. sulfidivorans D-507.</title>
        <authorList>
            <person name="Fomenkov A."/>
            <person name="Gridneva E."/>
            <person name="Smolyakov D."/>
            <person name="Dubinina G."/>
            <person name="Vincze T."/>
            <person name="Grabovich M."/>
            <person name="Roberts R.J."/>
        </authorList>
    </citation>
    <scope>NUCLEOTIDE SEQUENCE [LARGE SCALE GENOMIC DNA]</scope>
    <source>
        <strain evidence="2 3">D-507</strain>
        <plasmid evidence="3">psna507_unt12</plasmid>
        <plasmid evidence="2">pSna507_unt12</plasmid>
    </source>
</reference>
<accession>A0A5C1Q7T4</accession>
<evidence type="ECO:0000313" key="3">
    <source>
        <dbReference type="Proteomes" id="UP000323522"/>
    </source>
</evidence>
<proteinExistence type="predicted"/>
<protein>
    <submittedName>
        <fullName evidence="2">Uncharacterized protein</fullName>
    </submittedName>
</protein>
<dbReference type="RefSeq" id="WP_149505427.1">
    <property type="nucleotide sequence ID" value="NZ_CP035709.1"/>
</dbReference>
<dbReference type="Proteomes" id="UP001549111">
    <property type="component" value="Unassembled WGS sequence"/>
</dbReference>
<gene>
    <name evidence="1" type="ORF">ABIC99_003609</name>
    <name evidence="2" type="ORF">EWH46_18150</name>
</gene>
<reference evidence="1 4" key="2">
    <citation type="submission" date="2024-06" db="EMBL/GenBank/DDBJ databases">
        <title>Genomic Encyclopedia of Type Strains, Phase IV (KMG-IV): sequencing the most valuable type-strain genomes for metagenomic binning, comparative biology and taxonomic classification.</title>
        <authorList>
            <person name="Goeker M."/>
        </authorList>
    </citation>
    <scope>NUCLEOTIDE SEQUENCE [LARGE SCALE GENOMIC DNA]</scope>
    <source>
        <strain evidence="1 4">D-501</strain>
    </source>
</reference>
<dbReference type="EMBL" id="CP035709">
    <property type="protein sequence ID" value="QEN02804.1"/>
    <property type="molecule type" value="Genomic_DNA"/>
</dbReference>
<evidence type="ECO:0000313" key="1">
    <source>
        <dbReference type="EMBL" id="MET3605775.1"/>
    </source>
</evidence>
<keyword evidence="4" id="KW-1185">Reference proteome</keyword>
<geneLocation type="plasmid" evidence="2">
    <name>pSna507_unt12</name>
</geneLocation>